<comment type="subcellular location">
    <subcellularLocation>
        <location evidence="1 8">Cell membrane</location>
        <topology evidence="1 8">Multi-pass membrane protein</topology>
    </subcellularLocation>
</comment>
<feature type="transmembrane region" description="Helical" evidence="8">
    <location>
        <begin position="111"/>
        <end position="133"/>
    </location>
</feature>
<feature type="transmembrane region" description="Helical" evidence="8">
    <location>
        <begin position="520"/>
        <end position="539"/>
    </location>
</feature>
<feature type="transmembrane region" description="Helical" evidence="8">
    <location>
        <begin position="492"/>
        <end position="514"/>
    </location>
</feature>
<evidence type="ECO:0000313" key="11">
    <source>
        <dbReference type="Proteomes" id="UP000664288"/>
    </source>
</evidence>
<keyword evidence="7 8" id="KW-0472">Membrane</keyword>
<keyword evidence="3 8" id="KW-0813">Transport</keyword>
<feature type="transmembrane region" description="Helical" evidence="8">
    <location>
        <begin position="412"/>
        <end position="438"/>
    </location>
</feature>
<evidence type="ECO:0000256" key="1">
    <source>
        <dbReference type="ARBA" id="ARBA00004651"/>
    </source>
</evidence>
<feature type="transmembrane region" description="Helical" evidence="8">
    <location>
        <begin position="384"/>
        <end position="405"/>
    </location>
</feature>
<evidence type="ECO:0000256" key="2">
    <source>
        <dbReference type="ARBA" id="ARBA00007069"/>
    </source>
</evidence>
<dbReference type="CDD" id="cd06261">
    <property type="entry name" value="TM_PBP2"/>
    <property type="match status" value="2"/>
</dbReference>
<dbReference type="InterPro" id="IPR000515">
    <property type="entry name" value="MetI-like"/>
</dbReference>
<evidence type="ECO:0000256" key="6">
    <source>
        <dbReference type="ARBA" id="ARBA00022989"/>
    </source>
</evidence>
<keyword evidence="4" id="KW-1003">Cell membrane</keyword>
<evidence type="ECO:0000256" key="7">
    <source>
        <dbReference type="ARBA" id="ARBA00023136"/>
    </source>
</evidence>
<feature type="transmembrane region" description="Helical" evidence="8">
    <location>
        <begin position="73"/>
        <end position="99"/>
    </location>
</feature>
<dbReference type="Pfam" id="PF00528">
    <property type="entry name" value="BPD_transp_1"/>
    <property type="match status" value="2"/>
</dbReference>
<feature type="transmembrane region" description="Helical" evidence="8">
    <location>
        <begin position="163"/>
        <end position="185"/>
    </location>
</feature>
<evidence type="ECO:0000256" key="3">
    <source>
        <dbReference type="ARBA" id="ARBA00022448"/>
    </source>
</evidence>
<dbReference type="PROSITE" id="PS50928">
    <property type="entry name" value="ABC_TM1"/>
    <property type="match status" value="2"/>
</dbReference>
<evidence type="ECO:0000259" key="9">
    <source>
        <dbReference type="PROSITE" id="PS50928"/>
    </source>
</evidence>
<accession>A0ABS3J6J3</accession>
<gene>
    <name evidence="10" type="ORF">J1C47_14130</name>
</gene>
<name>A0ABS3J6J3_9HYPH</name>
<evidence type="ECO:0000313" key="10">
    <source>
        <dbReference type="EMBL" id="MBO0904780.1"/>
    </source>
</evidence>
<organism evidence="10 11">
    <name type="scientific">Jiella sonneratiae</name>
    <dbReference type="NCBI Taxonomy" id="2816856"/>
    <lineage>
        <taxon>Bacteria</taxon>
        <taxon>Pseudomonadati</taxon>
        <taxon>Pseudomonadota</taxon>
        <taxon>Alphaproteobacteria</taxon>
        <taxon>Hyphomicrobiales</taxon>
        <taxon>Aurantimonadaceae</taxon>
        <taxon>Jiella</taxon>
    </lineage>
</organism>
<feature type="transmembrane region" description="Helical" evidence="8">
    <location>
        <begin position="450"/>
        <end position="471"/>
    </location>
</feature>
<dbReference type="SUPFAM" id="SSF161098">
    <property type="entry name" value="MetI-like"/>
    <property type="match status" value="2"/>
</dbReference>
<proteinExistence type="inferred from homology"/>
<comment type="similarity">
    <text evidence="2">Belongs to the binding-protein-dependent transport system permease family. CysTW subfamily.</text>
</comment>
<protein>
    <submittedName>
        <fullName evidence="10">ABC transporter permease subunit</fullName>
    </submittedName>
</protein>
<dbReference type="InterPro" id="IPR035906">
    <property type="entry name" value="MetI-like_sf"/>
</dbReference>
<feature type="domain" description="ABC transmembrane type-1" evidence="9">
    <location>
        <begin position="77"/>
        <end position="283"/>
    </location>
</feature>
<sequence>MAATRRHERQARAPRLPRLRLALASPILLGLPALIFVGVFAIWPLADFLFQGVIAKGEFSFIQFQRLLASTTFFIVLGRTLLAAVTVTAICLVLAYPMAFALTKARGGLKTVLIGLVVLPYLTSVIVRTYAWAALLAIEGPVNDALTGLGLVSEPMLLGHSDFGTYVGMTHILLPIAVLTLWSGLEKIDPLQRTVAASLGASRVEAFLTVFLPQSAAAMASAASLVYILALGAYVIPATLGGTRGLLFAQLVVEQATSLLNWNLSGAMAVVMLVAAALPALVFAALRKVGARAGRGRAVGRGQALFARTVQPALDRLPDALWTWGWRIAAALVLAFLLAPELVVFAFSFGPERQITFPPAFFTLDGYASTLSDPSWMQPLKRSVVYALLDALIATALGALAAYGFARGKAAFAAAATALLVVPVVLPEIVIAISYFIFANRIGIAGTAEAIVLGQAASCVGLVVVILSTIVRQVDVNIEHAATMCGASRARLLKEIVLPLIAPGLVVAFVYGFLHAFDNLVLPLFIAGTNVTVPVRMFLALQEELTSAPAVIASLLIAVLVLGLTAALTLSRTTSLKIPLLGGKDA</sequence>
<keyword evidence="5 8" id="KW-0812">Transmembrane</keyword>
<keyword evidence="6 8" id="KW-1133">Transmembrane helix</keyword>
<dbReference type="PANTHER" id="PTHR42929">
    <property type="entry name" value="INNER MEMBRANE ABC TRANSPORTER PERMEASE PROTEIN YDCU-RELATED-RELATED"/>
    <property type="match status" value="1"/>
</dbReference>
<dbReference type="Gene3D" id="1.10.3720.10">
    <property type="entry name" value="MetI-like"/>
    <property type="match status" value="2"/>
</dbReference>
<feature type="domain" description="ABC transmembrane type-1" evidence="9">
    <location>
        <begin position="380"/>
        <end position="568"/>
    </location>
</feature>
<evidence type="ECO:0000256" key="4">
    <source>
        <dbReference type="ARBA" id="ARBA00022475"/>
    </source>
</evidence>
<feature type="transmembrane region" description="Helical" evidence="8">
    <location>
        <begin position="267"/>
        <end position="286"/>
    </location>
</feature>
<comment type="caution">
    <text evidence="10">The sequence shown here is derived from an EMBL/GenBank/DDBJ whole genome shotgun (WGS) entry which is preliminary data.</text>
</comment>
<reference evidence="10 11" key="1">
    <citation type="submission" date="2021-03" db="EMBL/GenBank/DDBJ databases">
        <title>Whole genome sequence of Jiella sp. MQZ13P-4.</title>
        <authorList>
            <person name="Tuo L."/>
        </authorList>
    </citation>
    <scope>NUCLEOTIDE SEQUENCE [LARGE SCALE GENOMIC DNA]</scope>
    <source>
        <strain evidence="10 11">MQZ13P-4</strain>
    </source>
</reference>
<feature type="transmembrane region" description="Helical" evidence="8">
    <location>
        <begin position="206"/>
        <end position="236"/>
    </location>
</feature>
<feature type="transmembrane region" description="Helical" evidence="8">
    <location>
        <begin position="21"/>
        <end position="43"/>
    </location>
</feature>
<dbReference type="Proteomes" id="UP000664288">
    <property type="component" value="Unassembled WGS sequence"/>
</dbReference>
<dbReference type="EMBL" id="JAFMPY010000014">
    <property type="protein sequence ID" value="MBO0904780.1"/>
    <property type="molecule type" value="Genomic_DNA"/>
</dbReference>
<evidence type="ECO:0000256" key="8">
    <source>
        <dbReference type="RuleBase" id="RU363032"/>
    </source>
</evidence>
<feature type="transmembrane region" description="Helical" evidence="8">
    <location>
        <begin position="324"/>
        <end position="349"/>
    </location>
</feature>
<dbReference type="PANTHER" id="PTHR42929:SF5">
    <property type="entry name" value="ABC TRANSPORTER PERMEASE PROTEIN"/>
    <property type="match status" value="1"/>
</dbReference>
<evidence type="ECO:0000256" key="5">
    <source>
        <dbReference type="ARBA" id="ARBA00022692"/>
    </source>
</evidence>
<keyword evidence="11" id="KW-1185">Reference proteome</keyword>
<dbReference type="RefSeq" id="WP_207351416.1">
    <property type="nucleotide sequence ID" value="NZ_JAFMPY010000014.1"/>
</dbReference>
<feature type="transmembrane region" description="Helical" evidence="8">
    <location>
        <begin position="551"/>
        <end position="570"/>
    </location>
</feature>